<dbReference type="Proteomes" id="UP000235346">
    <property type="component" value="Unassembled WGS sequence"/>
</dbReference>
<dbReference type="RefSeq" id="WP_102629245.1">
    <property type="nucleotide sequence ID" value="NZ_PDOH01000049.1"/>
</dbReference>
<dbReference type="GO" id="GO:0015031">
    <property type="term" value="P:protein transport"/>
    <property type="evidence" value="ECO:0007669"/>
    <property type="project" value="InterPro"/>
</dbReference>
<evidence type="ECO:0000259" key="12">
    <source>
        <dbReference type="Pfam" id="PF26002"/>
    </source>
</evidence>
<comment type="subcellular location">
    <subcellularLocation>
        <location evidence="1 9">Cell inner membrane</location>
        <topology evidence="1 9">Single-pass membrane protein</topology>
    </subcellularLocation>
</comment>
<evidence type="ECO:0000256" key="4">
    <source>
        <dbReference type="ARBA" id="ARBA00022475"/>
    </source>
</evidence>
<evidence type="ECO:0000256" key="1">
    <source>
        <dbReference type="ARBA" id="ARBA00004377"/>
    </source>
</evidence>
<dbReference type="InterPro" id="IPR050739">
    <property type="entry name" value="MFP"/>
</dbReference>
<dbReference type="Gene3D" id="1.10.287.1490">
    <property type="match status" value="1"/>
</dbReference>
<evidence type="ECO:0000256" key="8">
    <source>
        <dbReference type="ARBA" id="ARBA00023136"/>
    </source>
</evidence>
<gene>
    <name evidence="13" type="ORF">C1H66_17930</name>
</gene>
<dbReference type="GO" id="GO:0005886">
    <property type="term" value="C:plasma membrane"/>
    <property type="evidence" value="ECO:0007669"/>
    <property type="project" value="UniProtKB-SubCell"/>
</dbReference>
<dbReference type="Pfam" id="PF26002">
    <property type="entry name" value="Beta-barrel_AprE"/>
    <property type="match status" value="1"/>
</dbReference>
<dbReference type="EMBL" id="PNRE01000083">
    <property type="protein sequence ID" value="PMR67792.1"/>
    <property type="molecule type" value="Genomic_DNA"/>
</dbReference>
<name>A0A2N7THY5_9GAMM</name>
<keyword evidence="14" id="KW-1185">Reference proteome</keyword>
<keyword evidence="6 9" id="KW-0812">Transmembrane</keyword>
<dbReference type="Gene3D" id="2.40.50.100">
    <property type="match status" value="1"/>
</dbReference>
<keyword evidence="3 9" id="KW-0813">Transport</keyword>
<proteinExistence type="inferred from homology"/>
<keyword evidence="10" id="KW-0175">Coiled coil</keyword>
<evidence type="ECO:0000256" key="2">
    <source>
        <dbReference type="ARBA" id="ARBA00009477"/>
    </source>
</evidence>
<comment type="caution">
    <text evidence="13">The sequence shown here is derived from an EMBL/GenBank/DDBJ whole genome shotgun (WGS) entry which is preliminary data.</text>
</comment>
<evidence type="ECO:0000256" key="10">
    <source>
        <dbReference type="SAM" id="Coils"/>
    </source>
</evidence>
<evidence type="ECO:0000256" key="5">
    <source>
        <dbReference type="ARBA" id="ARBA00022519"/>
    </source>
</evidence>
<dbReference type="Gene3D" id="2.40.30.170">
    <property type="match status" value="1"/>
</dbReference>
<feature type="domain" description="AprE-like long alpha-helical hairpin" evidence="11">
    <location>
        <begin position="100"/>
        <end position="288"/>
    </location>
</feature>
<evidence type="ECO:0000313" key="13">
    <source>
        <dbReference type="EMBL" id="PMR67792.1"/>
    </source>
</evidence>
<evidence type="ECO:0000256" key="9">
    <source>
        <dbReference type="RuleBase" id="RU365093"/>
    </source>
</evidence>
<evidence type="ECO:0000256" key="7">
    <source>
        <dbReference type="ARBA" id="ARBA00022989"/>
    </source>
</evidence>
<dbReference type="InterPro" id="IPR010129">
    <property type="entry name" value="T1SS_HlyD"/>
</dbReference>
<evidence type="ECO:0000256" key="3">
    <source>
        <dbReference type="ARBA" id="ARBA00022448"/>
    </source>
</evidence>
<evidence type="ECO:0000256" key="6">
    <source>
        <dbReference type="ARBA" id="ARBA00022692"/>
    </source>
</evidence>
<dbReference type="Pfam" id="PF25994">
    <property type="entry name" value="HH_AprE"/>
    <property type="match status" value="1"/>
</dbReference>
<dbReference type="PRINTS" id="PR01490">
    <property type="entry name" value="RTXTOXIND"/>
</dbReference>
<dbReference type="InterPro" id="IPR058781">
    <property type="entry name" value="HH_AprE-like"/>
</dbReference>
<feature type="transmembrane region" description="Helical" evidence="9">
    <location>
        <begin position="28"/>
        <end position="53"/>
    </location>
</feature>
<dbReference type="InterPro" id="IPR058982">
    <property type="entry name" value="Beta-barrel_AprE"/>
</dbReference>
<accession>A0A2N7THY5</accession>
<feature type="coiled-coil region" evidence="10">
    <location>
        <begin position="218"/>
        <end position="288"/>
    </location>
</feature>
<keyword evidence="7 9" id="KW-1133">Transmembrane helix</keyword>
<keyword evidence="5 9" id="KW-0997">Cell inner membrane</keyword>
<evidence type="ECO:0000259" key="11">
    <source>
        <dbReference type="Pfam" id="PF25994"/>
    </source>
</evidence>
<dbReference type="NCBIfam" id="TIGR01843">
    <property type="entry name" value="type_I_hlyD"/>
    <property type="match status" value="1"/>
</dbReference>
<dbReference type="PANTHER" id="PTHR30386:SF17">
    <property type="entry name" value="ALKALINE PROTEASE SECRETION PROTEIN APRE"/>
    <property type="match status" value="1"/>
</dbReference>
<comment type="similarity">
    <text evidence="2 9">Belongs to the membrane fusion protein (MFP) (TC 8.A.1) family.</text>
</comment>
<dbReference type="OrthoDB" id="9775513at2"/>
<evidence type="ECO:0000313" key="14">
    <source>
        <dbReference type="Proteomes" id="UP000235346"/>
    </source>
</evidence>
<organism evidence="13 14">
    <name type="scientific">Halomonas heilongjiangensis</name>
    <dbReference type="NCBI Taxonomy" id="1387883"/>
    <lineage>
        <taxon>Bacteria</taxon>
        <taxon>Pseudomonadati</taxon>
        <taxon>Pseudomonadota</taxon>
        <taxon>Gammaproteobacteria</taxon>
        <taxon>Oceanospirillales</taxon>
        <taxon>Halomonadaceae</taxon>
        <taxon>Halomonas</taxon>
    </lineage>
</organism>
<protein>
    <recommendedName>
        <fullName evidence="9">Membrane fusion protein (MFP) family protein</fullName>
    </recommendedName>
</protein>
<sequence>MVDRLRLTDGEAAMRPPVDDRACRRLGIALVLLCFGGFGGWALAASLAVAVVAPGKVSVVSFKKTIQHYEGGIVGDIRVEDGDHVETGDVLLVLDDTQALSRLKIAQSQYLVERASEARLLAELSGRERLAFPDELRDSDSPRVADVIAVQRGLFIARRQALQGALDAIDQQVRQLHEQRDGLGALVEINRQRVASLNKEVEDHRSLYEQGQGDNQRVRELEREVLEARGEIAEQRSRMAQVQAQISESELQKQTRVQEFHQEIGERLRQAQAGIADAEERITALGDQVRRTTVTAPVAGTVVGLQTRTRGAVIGPGDTVMEIVPSGEGFMVEARIADHDINSVYPGQQAEIRFTAFDQQRSDSVEGEVVHVSADSFEDETNGTSYYQARIRVDESGGPTVPEGRRLLAGMPAEVMIRTGERTFASYLAKPITDMLARALQGE</sequence>
<feature type="domain" description="AprE-like beta-barrel" evidence="12">
    <location>
        <begin position="331"/>
        <end position="420"/>
    </location>
</feature>
<dbReference type="PANTHER" id="PTHR30386">
    <property type="entry name" value="MEMBRANE FUSION SUBUNIT OF EMRAB-TOLC MULTIDRUG EFFLUX PUMP"/>
    <property type="match status" value="1"/>
</dbReference>
<keyword evidence="8 9" id="KW-0472">Membrane</keyword>
<dbReference type="AlphaFoldDB" id="A0A2N7THY5"/>
<reference evidence="13 14" key="1">
    <citation type="submission" date="2018-01" db="EMBL/GenBank/DDBJ databases">
        <title>Halomonas endophytica sp. nov., isolated from storage liquid in the stems of Populus euphratica.</title>
        <authorList>
            <person name="Chen C."/>
        </authorList>
    </citation>
    <scope>NUCLEOTIDE SEQUENCE [LARGE SCALE GENOMIC DNA]</scope>
    <source>
        <strain evidence="13 14">DSM 26881</strain>
    </source>
</reference>
<keyword evidence="4 9" id="KW-1003">Cell membrane</keyword>